<dbReference type="EMBL" id="JACIHM010000016">
    <property type="protein sequence ID" value="MBB4449500.1"/>
    <property type="molecule type" value="Genomic_DNA"/>
</dbReference>
<evidence type="ECO:0000259" key="2">
    <source>
        <dbReference type="Pfam" id="PF14760"/>
    </source>
</evidence>
<organism evidence="4 7">
    <name type="scientific">Aliirhizobium cellulosilyticum</name>
    <dbReference type="NCBI Taxonomy" id="393664"/>
    <lineage>
        <taxon>Bacteria</taxon>
        <taxon>Pseudomonadati</taxon>
        <taxon>Pseudomonadota</taxon>
        <taxon>Alphaproteobacteria</taxon>
        <taxon>Hyphomicrobiales</taxon>
        <taxon>Rhizobiaceae</taxon>
        <taxon>Aliirhizobium</taxon>
    </lineage>
</organism>
<evidence type="ECO:0000313" key="6">
    <source>
        <dbReference type="Proteomes" id="UP000520770"/>
    </source>
</evidence>
<dbReference type="SUPFAM" id="SSF54534">
    <property type="entry name" value="FKBP-like"/>
    <property type="match status" value="1"/>
</dbReference>
<dbReference type="NCBIfam" id="NF004396">
    <property type="entry name" value="PRK05753.1"/>
    <property type="match status" value="1"/>
</dbReference>
<keyword evidence="7" id="KW-1185">Reference proteome</keyword>
<dbReference type="EMBL" id="JACIGW010000013">
    <property type="protein sequence ID" value="MBB4351574.1"/>
    <property type="molecule type" value="Genomic_DNA"/>
</dbReference>
<dbReference type="Gene3D" id="3.10.50.30">
    <property type="entry name" value="Transcription elongation factor, GreA/GreB, C-terminal domain"/>
    <property type="match status" value="1"/>
</dbReference>
<dbReference type="Pfam" id="PF01272">
    <property type="entry name" value="GreA_GreB"/>
    <property type="match status" value="1"/>
</dbReference>
<keyword evidence="4" id="KW-0418">Kinase</keyword>
<dbReference type="Proteomes" id="UP000524535">
    <property type="component" value="Unassembled WGS sequence"/>
</dbReference>
<dbReference type="GO" id="GO:0070063">
    <property type="term" value="F:RNA polymerase binding"/>
    <property type="evidence" value="ECO:0007669"/>
    <property type="project" value="InterPro"/>
</dbReference>
<dbReference type="Pfam" id="PF14760">
    <property type="entry name" value="Rnk_N"/>
    <property type="match status" value="1"/>
</dbReference>
<dbReference type="RefSeq" id="WP_183830030.1">
    <property type="nucleotide sequence ID" value="NZ_JACIGW010000013.1"/>
</dbReference>
<evidence type="ECO:0000313" key="3">
    <source>
        <dbReference type="EMBL" id="MBB4351574.1"/>
    </source>
</evidence>
<dbReference type="Proteomes" id="UP000576087">
    <property type="component" value="Unassembled WGS sequence"/>
</dbReference>
<comment type="caution">
    <text evidence="4">The sequence shown here is derived from an EMBL/GenBank/DDBJ whole genome shotgun (WGS) entry which is preliminary data.</text>
</comment>
<name>A0A7W6TK33_9HYPH</name>
<evidence type="ECO:0000313" key="4">
    <source>
        <dbReference type="EMBL" id="MBB4414826.1"/>
    </source>
</evidence>
<dbReference type="PANTHER" id="PTHR30437:SF5">
    <property type="entry name" value="REGULATOR OF NUCLEOSIDE DIPHOSPHATE KINASE"/>
    <property type="match status" value="1"/>
</dbReference>
<dbReference type="InterPro" id="IPR001437">
    <property type="entry name" value="Tscrpt_elong_fac_GreA/B_C"/>
</dbReference>
<reference evidence="6 7" key="1">
    <citation type="submission" date="2020-08" db="EMBL/GenBank/DDBJ databases">
        <title>Genomic Encyclopedia of Type Strains, Phase IV (KMG-V): Genome sequencing to study the core and pangenomes of soil and plant-associated prokaryotes.</title>
        <authorList>
            <person name="Whitman W."/>
        </authorList>
    </citation>
    <scope>NUCLEOTIDE SEQUENCE [LARGE SCALE GENOMIC DNA]</scope>
    <source>
        <strain evidence="4 7">SEMIA 444</strain>
        <strain evidence="3 6">SEMIA 448</strain>
        <strain evidence="5 8">SEMIA 452</strain>
    </source>
</reference>
<dbReference type="GO" id="GO:0032784">
    <property type="term" value="P:regulation of DNA-templated transcription elongation"/>
    <property type="evidence" value="ECO:0007669"/>
    <property type="project" value="InterPro"/>
</dbReference>
<evidence type="ECO:0000259" key="1">
    <source>
        <dbReference type="Pfam" id="PF01272"/>
    </source>
</evidence>
<protein>
    <submittedName>
        <fullName evidence="4">Regulator of nucleoside diphosphate kinase</fullName>
    </submittedName>
</protein>
<evidence type="ECO:0000313" key="7">
    <source>
        <dbReference type="Proteomes" id="UP000524535"/>
    </source>
</evidence>
<dbReference type="PANTHER" id="PTHR30437">
    <property type="entry name" value="TRANSCRIPTION ELONGATION FACTOR GREA"/>
    <property type="match status" value="1"/>
</dbReference>
<dbReference type="InterPro" id="IPR029462">
    <property type="entry name" value="Rnk_N"/>
</dbReference>
<dbReference type="Proteomes" id="UP000520770">
    <property type="component" value="Unassembled WGS sequence"/>
</dbReference>
<feature type="domain" description="Regulator of nucleoside diphosphate kinase N-terminal" evidence="2">
    <location>
        <begin position="11"/>
        <end position="51"/>
    </location>
</feature>
<evidence type="ECO:0000313" key="5">
    <source>
        <dbReference type="EMBL" id="MBB4449500.1"/>
    </source>
</evidence>
<gene>
    <name evidence="4" type="ORF">GGE31_005372</name>
    <name evidence="3" type="ORF">GGE33_005356</name>
    <name evidence="5" type="ORF">GGE35_005356</name>
</gene>
<feature type="domain" description="Transcription elongation factor GreA/GreB C-terminal" evidence="1">
    <location>
        <begin position="59"/>
        <end position="131"/>
    </location>
</feature>
<dbReference type="GO" id="GO:0006354">
    <property type="term" value="P:DNA-templated transcription elongation"/>
    <property type="evidence" value="ECO:0007669"/>
    <property type="project" value="TreeGrafter"/>
</dbReference>
<evidence type="ECO:0000313" key="8">
    <source>
        <dbReference type="Proteomes" id="UP000576087"/>
    </source>
</evidence>
<dbReference type="EMBL" id="JACIGY010000015">
    <property type="protein sequence ID" value="MBB4414826.1"/>
    <property type="molecule type" value="Genomic_DNA"/>
</dbReference>
<dbReference type="GO" id="GO:0016301">
    <property type="term" value="F:kinase activity"/>
    <property type="evidence" value="ECO:0007669"/>
    <property type="project" value="UniProtKB-KW"/>
</dbReference>
<dbReference type="InterPro" id="IPR036953">
    <property type="entry name" value="GreA/GreB_C_sf"/>
</dbReference>
<keyword evidence="4" id="KW-0808">Transferase</keyword>
<dbReference type="Gene3D" id="1.10.286.20">
    <property type="match status" value="1"/>
</dbReference>
<sequence>MAAEKKTHRKPAIIVTHSDHERLSRLAEAHAARNPEVSEELLAELDRARIVPDNKIGIDVVRMGSTLQFVSDLGDERLVMLVFPGEADIAAGKVSILTPIGAALIGLSTSQSIDWTARDGRVHRLTVKSVEAPVVSFPASRGLVELRSAL</sequence>
<dbReference type="GO" id="GO:0003677">
    <property type="term" value="F:DNA binding"/>
    <property type="evidence" value="ECO:0007669"/>
    <property type="project" value="InterPro"/>
</dbReference>
<proteinExistence type="predicted"/>
<dbReference type="InterPro" id="IPR023459">
    <property type="entry name" value="Tscrpt_elong_fac_GreA/B_fam"/>
</dbReference>
<dbReference type="AlphaFoldDB" id="A0A7W6TK33"/>
<accession>A0A7W6TK33</accession>